<name>A0AAE1U6W8_9EUCA</name>
<reference evidence="2" key="1">
    <citation type="submission" date="2023-11" db="EMBL/GenBank/DDBJ databases">
        <title>Genome assemblies of two species of porcelain crab, Petrolisthes cinctipes and Petrolisthes manimaculis (Anomura: Porcellanidae).</title>
        <authorList>
            <person name="Angst P."/>
        </authorList>
    </citation>
    <scope>NUCLEOTIDE SEQUENCE</scope>
    <source>
        <strain evidence="2">PB745_02</strain>
        <tissue evidence="2">Gill</tissue>
    </source>
</reference>
<dbReference type="AlphaFoldDB" id="A0AAE1U6W8"/>
<evidence type="ECO:0000313" key="3">
    <source>
        <dbReference type="Proteomes" id="UP001292094"/>
    </source>
</evidence>
<protein>
    <submittedName>
        <fullName evidence="2">Uncharacterized protein</fullName>
    </submittedName>
</protein>
<gene>
    <name evidence="2" type="ORF">Pmani_016246</name>
</gene>
<evidence type="ECO:0000313" key="2">
    <source>
        <dbReference type="EMBL" id="KAK4312317.1"/>
    </source>
</evidence>
<comment type="caution">
    <text evidence="2">The sequence shown here is derived from an EMBL/GenBank/DDBJ whole genome shotgun (WGS) entry which is preliminary data.</text>
</comment>
<feature type="region of interest" description="Disordered" evidence="1">
    <location>
        <begin position="1"/>
        <end position="72"/>
    </location>
</feature>
<keyword evidence="3" id="KW-1185">Reference proteome</keyword>
<accession>A0AAE1U6W8</accession>
<feature type="compositionally biased region" description="Basic and acidic residues" evidence="1">
    <location>
        <begin position="58"/>
        <end position="71"/>
    </location>
</feature>
<organism evidence="2 3">
    <name type="scientific">Petrolisthes manimaculis</name>
    <dbReference type="NCBI Taxonomy" id="1843537"/>
    <lineage>
        <taxon>Eukaryota</taxon>
        <taxon>Metazoa</taxon>
        <taxon>Ecdysozoa</taxon>
        <taxon>Arthropoda</taxon>
        <taxon>Crustacea</taxon>
        <taxon>Multicrustacea</taxon>
        <taxon>Malacostraca</taxon>
        <taxon>Eumalacostraca</taxon>
        <taxon>Eucarida</taxon>
        <taxon>Decapoda</taxon>
        <taxon>Pleocyemata</taxon>
        <taxon>Anomura</taxon>
        <taxon>Galatheoidea</taxon>
        <taxon>Porcellanidae</taxon>
        <taxon>Petrolisthes</taxon>
    </lineage>
</organism>
<feature type="compositionally biased region" description="Basic and acidic residues" evidence="1">
    <location>
        <begin position="9"/>
        <end position="22"/>
    </location>
</feature>
<sequence>MTRAGRHKDRSEIVKRGGRSEVELVDSGRQSWAPRGWGWRPGPQLGGIQGRSWPGGREGGRKGGLEGDGRRGPRMRVMTLLKIAGVAAVVRSSGGGRLCCAAAVWLHLV</sequence>
<dbReference type="Proteomes" id="UP001292094">
    <property type="component" value="Unassembled WGS sequence"/>
</dbReference>
<dbReference type="EMBL" id="JAWZYT010001422">
    <property type="protein sequence ID" value="KAK4312317.1"/>
    <property type="molecule type" value="Genomic_DNA"/>
</dbReference>
<evidence type="ECO:0000256" key="1">
    <source>
        <dbReference type="SAM" id="MobiDB-lite"/>
    </source>
</evidence>
<proteinExistence type="predicted"/>